<sequence>MPKPIVEMLTIFYYAGIRLDCTDGGWERVRLSAGRSINRRGASGPDAPRSAHSSTCTEVDGSTEHGHREEEEVVTPPLIKKESLPKRITVPKRDTPTTK</sequence>
<feature type="compositionally biased region" description="Basic and acidic residues" evidence="1">
    <location>
        <begin position="79"/>
        <end position="99"/>
    </location>
</feature>
<name>A0AAV2K672_KNICA</name>
<dbReference type="AlphaFoldDB" id="A0AAV2K672"/>
<keyword evidence="3" id="KW-1185">Reference proteome</keyword>
<evidence type="ECO:0000313" key="2">
    <source>
        <dbReference type="EMBL" id="CAL1585448.1"/>
    </source>
</evidence>
<evidence type="ECO:0000256" key="1">
    <source>
        <dbReference type="SAM" id="MobiDB-lite"/>
    </source>
</evidence>
<protein>
    <submittedName>
        <fullName evidence="2">Uncharacterized protein</fullName>
    </submittedName>
</protein>
<dbReference type="Proteomes" id="UP001497482">
    <property type="component" value="Chromosome 17"/>
</dbReference>
<gene>
    <name evidence="2" type="ORF">KC01_LOCUS15672</name>
</gene>
<evidence type="ECO:0000313" key="3">
    <source>
        <dbReference type="Proteomes" id="UP001497482"/>
    </source>
</evidence>
<dbReference type="EMBL" id="OZ035839">
    <property type="protein sequence ID" value="CAL1585448.1"/>
    <property type="molecule type" value="Genomic_DNA"/>
</dbReference>
<reference evidence="2 3" key="1">
    <citation type="submission" date="2024-04" db="EMBL/GenBank/DDBJ databases">
        <authorList>
            <person name="Waldvogel A.-M."/>
            <person name="Schoenle A."/>
        </authorList>
    </citation>
    <scope>NUCLEOTIDE SEQUENCE [LARGE SCALE GENOMIC DNA]</scope>
</reference>
<accession>A0AAV2K672</accession>
<feature type="region of interest" description="Disordered" evidence="1">
    <location>
        <begin position="35"/>
        <end position="99"/>
    </location>
</feature>
<proteinExistence type="predicted"/>
<organism evidence="2 3">
    <name type="scientific">Knipowitschia caucasica</name>
    <name type="common">Caucasian dwarf goby</name>
    <name type="synonym">Pomatoschistus caucasicus</name>
    <dbReference type="NCBI Taxonomy" id="637954"/>
    <lineage>
        <taxon>Eukaryota</taxon>
        <taxon>Metazoa</taxon>
        <taxon>Chordata</taxon>
        <taxon>Craniata</taxon>
        <taxon>Vertebrata</taxon>
        <taxon>Euteleostomi</taxon>
        <taxon>Actinopterygii</taxon>
        <taxon>Neopterygii</taxon>
        <taxon>Teleostei</taxon>
        <taxon>Neoteleostei</taxon>
        <taxon>Acanthomorphata</taxon>
        <taxon>Gobiaria</taxon>
        <taxon>Gobiiformes</taxon>
        <taxon>Gobioidei</taxon>
        <taxon>Gobiidae</taxon>
        <taxon>Gobiinae</taxon>
        <taxon>Knipowitschia</taxon>
    </lineage>
</organism>